<feature type="domain" description="Endonuclease/exonuclease/phosphatase" evidence="1">
    <location>
        <begin position="12"/>
        <end position="224"/>
    </location>
</feature>
<dbReference type="InterPro" id="IPR005135">
    <property type="entry name" value="Endo/exonuclease/phosphatase"/>
</dbReference>
<proteinExistence type="predicted"/>
<sequence length="234" mass="25713">MTRESKPSLKVATWNIRAGLGTDLRRDADRVLDRIADLGADLVALQEADFRLGLRPSALPRDVIAERTGLVPLPIGRNASSIGWHGNAILARPGFHLSGLQRLDLPGFEPRGAVIADLDGPVALRLVALHLGLLRSSRRKQLDAVREAVLHHPPRPTVILGDFNEYSRRVGLGRLARAFQLMEAAPTYPSRAPRLALDRIAHSHDLGLEPLPVPWRKGVQPSDHLPLLAELRLL</sequence>
<evidence type="ECO:0000259" key="1">
    <source>
        <dbReference type="Pfam" id="PF03372"/>
    </source>
</evidence>
<reference evidence="3" key="1">
    <citation type="journal article" date="2019" name="Int. J. Syst. Evol. Microbiol.">
        <title>The Global Catalogue of Microorganisms (GCM) 10K type strain sequencing project: providing services to taxonomists for standard genome sequencing and annotation.</title>
        <authorList>
            <consortium name="The Broad Institute Genomics Platform"/>
            <consortium name="The Broad Institute Genome Sequencing Center for Infectious Disease"/>
            <person name="Wu L."/>
            <person name="Ma J."/>
        </authorList>
    </citation>
    <scope>NUCLEOTIDE SEQUENCE [LARGE SCALE GENOMIC DNA]</scope>
    <source>
        <strain evidence="3">KCTC 62102</strain>
    </source>
</reference>
<dbReference type="Proteomes" id="UP001595445">
    <property type="component" value="Unassembled WGS sequence"/>
</dbReference>
<gene>
    <name evidence="2" type="ORF">ACFOD6_19675</name>
</gene>
<dbReference type="GO" id="GO:0004519">
    <property type="term" value="F:endonuclease activity"/>
    <property type="evidence" value="ECO:0007669"/>
    <property type="project" value="UniProtKB-KW"/>
</dbReference>
<dbReference type="RefSeq" id="WP_197646515.1">
    <property type="nucleotide sequence ID" value="NZ_JAEACP010000018.1"/>
</dbReference>
<evidence type="ECO:0000313" key="2">
    <source>
        <dbReference type="EMBL" id="MFC3088266.1"/>
    </source>
</evidence>
<dbReference type="Gene3D" id="3.60.10.10">
    <property type="entry name" value="Endonuclease/exonuclease/phosphatase"/>
    <property type="match status" value="1"/>
</dbReference>
<dbReference type="InterPro" id="IPR051916">
    <property type="entry name" value="GPI-anchor_lipid_remodeler"/>
</dbReference>
<dbReference type="PANTHER" id="PTHR14859">
    <property type="entry name" value="CALCOFLUOR WHITE HYPERSENSITIVE PROTEIN PRECURSOR"/>
    <property type="match status" value="1"/>
</dbReference>
<dbReference type="Pfam" id="PF03372">
    <property type="entry name" value="Exo_endo_phos"/>
    <property type="match status" value="1"/>
</dbReference>
<evidence type="ECO:0000313" key="3">
    <source>
        <dbReference type="Proteomes" id="UP001595445"/>
    </source>
</evidence>
<keyword evidence="2" id="KW-0540">Nuclease</keyword>
<keyword evidence="3" id="KW-1185">Reference proteome</keyword>
<comment type="caution">
    <text evidence="2">The sequence shown here is derived from an EMBL/GenBank/DDBJ whole genome shotgun (WGS) entry which is preliminary data.</text>
</comment>
<accession>A0ABV7DYM7</accession>
<name>A0ABV7DYM7_9RHOB</name>
<dbReference type="PANTHER" id="PTHR14859:SF15">
    <property type="entry name" value="ENDONUCLEASE_EXONUCLEASE_PHOSPHATASE DOMAIN-CONTAINING PROTEIN"/>
    <property type="match status" value="1"/>
</dbReference>
<keyword evidence="2" id="KW-0255">Endonuclease</keyword>
<dbReference type="EMBL" id="JBHRSM010000051">
    <property type="protein sequence ID" value="MFC3088266.1"/>
    <property type="molecule type" value="Genomic_DNA"/>
</dbReference>
<dbReference type="SUPFAM" id="SSF56219">
    <property type="entry name" value="DNase I-like"/>
    <property type="match status" value="1"/>
</dbReference>
<keyword evidence="2" id="KW-0378">Hydrolase</keyword>
<organism evidence="2 3">
    <name type="scientific">Tabrizicola soli</name>
    <dbReference type="NCBI Taxonomy" id="2185115"/>
    <lineage>
        <taxon>Bacteria</taxon>
        <taxon>Pseudomonadati</taxon>
        <taxon>Pseudomonadota</taxon>
        <taxon>Alphaproteobacteria</taxon>
        <taxon>Rhodobacterales</taxon>
        <taxon>Paracoccaceae</taxon>
        <taxon>Tabrizicola</taxon>
    </lineage>
</organism>
<dbReference type="InterPro" id="IPR036691">
    <property type="entry name" value="Endo/exonu/phosph_ase_sf"/>
</dbReference>
<protein>
    <submittedName>
        <fullName evidence="2">Endonuclease/exonuclease/phosphatase family protein</fullName>
    </submittedName>
</protein>